<dbReference type="GO" id="GO:0046813">
    <property type="term" value="P:receptor-mediated virion attachment to host cell"/>
    <property type="evidence" value="ECO:0007669"/>
    <property type="project" value="TreeGrafter"/>
</dbReference>
<dbReference type="EMBL" id="CP000393">
    <property type="protein sequence ID" value="ABG50848.1"/>
    <property type="molecule type" value="Genomic_DNA"/>
</dbReference>
<dbReference type="PROSITE" id="PS50005">
    <property type="entry name" value="TPR"/>
    <property type="match status" value="6"/>
</dbReference>
<name>Q115H6_TRIEI</name>
<organism evidence="6">
    <name type="scientific">Trichodesmium erythraeum (strain IMS101)</name>
    <dbReference type="NCBI Taxonomy" id="203124"/>
    <lineage>
        <taxon>Bacteria</taxon>
        <taxon>Bacillati</taxon>
        <taxon>Cyanobacteriota</taxon>
        <taxon>Cyanophyceae</taxon>
        <taxon>Oscillatoriophycideae</taxon>
        <taxon>Oscillatoriales</taxon>
        <taxon>Microcoleaceae</taxon>
        <taxon>Trichodesmium</taxon>
    </lineage>
</organism>
<evidence type="ECO:0000259" key="5">
    <source>
        <dbReference type="Pfam" id="PF03781"/>
    </source>
</evidence>
<dbReference type="Pfam" id="PF13414">
    <property type="entry name" value="TPR_11"/>
    <property type="match status" value="2"/>
</dbReference>
<dbReference type="InterPro" id="IPR016187">
    <property type="entry name" value="CTDL_fold"/>
</dbReference>
<dbReference type="InterPro" id="IPR011990">
    <property type="entry name" value="TPR-like_helical_dom_sf"/>
</dbReference>
<protein>
    <recommendedName>
        <fullName evidence="5">Sulfatase-modifying factor enzyme-like domain-containing protein</fullName>
    </recommendedName>
</protein>
<feature type="repeat" description="TPR" evidence="3">
    <location>
        <begin position="453"/>
        <end position="486"/>
    </location>
</feature>
<dbReference type="AlphaFoldDB" id="Q115H6"/>
<evidence type="ECO:0000256" key="3">
    <source>
        <dbReference type="PROSITE-ProRule" id="PRU00339"/>
    </source>
</evidence>
<evidence type="ECO:0000256" key="1">
    <source>
        <dbReference type="ARBA" id="ARBA00022737"/>
    </source>
</evidence>
<feature type="repeat" description="TPR" evidence="3">
    <location>
        <begin position="385"/>
        <end position="418"/>
    </location>
</feature>
<dbReference type="InterPro" id="IPR005532">
    <property type="entry name" value="SUMF_dom"/>
</dbReference>
<dbReference type="PANTHER" id="PTHR44858">
    <property type="entry name" value="TETRATRICOPEPTIDE REPEAT PROTEIN 6"/>
    <property type="match status" value="1"/>
</dbReference>
<dbReference type="Pfam" id="PF13365">
    <property type="entry name" value="Trypsin_2"/>
    <property type="match status" value="1"/>
</dbReference>
<dbReference type="InterPro" id="IPR009003">
    <property type="entry name" value="Peptidase_S1_PA"/>
</dbReference>
<accession>Q115H6</accession>
<feature type="repeat" description="TPR" evidence="3">
    <location>
        <begin position="487"/>
        <end position="520"/>
    </location>
</feature>
<evidence type="ECO:0000313" key="6">
    <source>
        <dbReference type="EMBL" id="ABG50848.1"/>
    </source>
</evidence>
<keyword evidence="1" id="KW-0677">Repeat</keyword>
<keyword evidence="4" id="KW-0472">Membrane</keyword>
<evidence type="ECO:0000256" key="4">
    <source>
        <dbReference type="SAM" id="Phobius"/>
    </source>
</evidence>
<dbReference type="eggNOG" id="COG0265">
    <property type="taxonomic scope" value="Bacteria"/>
</dbReference>
<dbReference type="SUPFAM" id="SSF48439">
    <property type="entry name" value="Protein prenylyltransferase"/>
    <property type="match status" value="1"/>
</dbReference>
<dbReference type="InterPro" id="IPR042095">
    <property type="entry name" value="SUMF_sf"/>
</dbReference>
<keyword evidence="4" id="KW-0812">Transmembrane</keyword>
<dbReference type="SUPFAM" id="SSF50494">
    <property type="entry name" value="Trypsin-like serine proteases"/>
    <property type="match status" value="1"/>
</dbReference>
<sequence length="820" mass="94896">MKYTIKFTMLLTTLTLVSCDKIPFMNKQLSQPEKLTFVAKKSGTPKNYSALNRLAQQTMVEIVSEGYLVGDDKYILKGSGVIIGRKDFVYYVLTANHIFNMNDIFYVFIRSKKLGKAGEVTGLKFINRYPQEDLALIAFASFTNYRVMELGDVSQLDDNNQVYVAGWPGYDNRENFQFTRAKVTNSQMGNNLTYKPIELENGLYKGMSGGAVLNEAGQLVGIHLGLTKVDEDREGVLISTFLRMVSPEVKDILERPTFLIILQAFVLLLLACFFFIVFDQYVYPWKKIWKKKKTSVAILPLPTREDQTITKFLIQNAESYFNQGLKYRNQRKYDLAIAEFNQAIKLNPKYAEAYYNRGNVYNTQGKYDLALVDYNQAIKFNPKYTQVYNNKGIIYNKQGKYDLALAEFNQAIKLNPKYSKVYNNRGIVYNNQRKYDLAIAEFNQAIKLNPKYAEAYYNRGNIYNNQGKYDLALAEFNQAIKFKPKYAKAYYNRGLVYKTQRNIERVISDFEKAAKLYKEQQNQRWYQNSLDKLKKLQYIYSEQEKSEKGQVFTFEVVRLNNSGNIISRTQGRAQQKIEHLGNDIKLEIVYIPGGSFLMGSPTEEVGRYSDEGPQHRVTLQPFYMSKYPITQDQYQVIMGNNPSRFRGGRCPVETVSWHDATEFCEKLSQKTGRDYRLPSESQWEYACRAGTTTPFYFGETITPDFANYYGNSSYGNGPKGKYRQQTTYVGIFPPNAFGLYDMHGNVWEWCADEWHDNYDGAPTDGSVWLDGNKNRSPLRGGSWVYCPYYCRSAIRSLFLPRDVHNYDFGFRVVCNSRRTF</sequence>
<dbReference type="eggNOG" id="COG0457">
    <property type="taxonomic scope" value="Bacteria"/>
</dbReference>
<dbReference type="Gene3D" id="1.25.40.10">
    <property type="entry name" value="Tetratricopeptide repeat domain"/>
    <property type="match status" value="3"/>
</dbReference>
<proteinExistence type="predicted"/>
<keyword evidence="4" id="KW-1133">Transmembrane helix</keyword>
<dbReference type="KEGG" id="ter:Tery_1568"/>
<dbReference type="HOGENOM" id="CLU_344820_0_0_3"/>
<feature type="repeat" description="TPR" evidence="3">
    <location>
        <begin position="419"/>
        <end position="452"/>
    </location>
</feature>
<dbReference type="InterPro" id="IPR019734">
    <property type="entry name" value="TPR_rpt"/>
</dbReference>
<dbReference type="GO" id="GO:0009279">
    <property type="term" value="C:cell outer membrane"/>
    <property type="evidence" value="ECO:0007669"/>
    <property type="project" value="TreeGrafter"/>
</dbReference>
<dbReference type="InterPro" id="IPR050498">
    <property type="entry name" value="Ycf3"/>
</dbReference>
<feature type="domain" description="Sulfatase-modifying factor enzyme-like" evidence="5">
    <location>
        <begin position="587"/>
        <end position="813"/>
    </location>
</feature>
<dbReference type="OrthoDB" id="569031at2"/>
<dbReference type="PROSITE" id="PS51257">
    <property type="entry name" value="PROKAR_LIPOPROTEIN"/>
    <property type="match status" value="1"/>
</dbReference>
<dbReference type="SUPFAM" id="SSF56436">
    <property type="entry name" value="C-type lectin-like"/>
    <property type="match status" value="1"/>
</dbReference>
<keyword evidence="2 3" id="KW-0802">TPR repeat</keyword>
<feature type="repeat" description="TPR" evidence="3">
    <location>
        <begin position="351"/>
        <end position="384"/>
    </location>
</feature>
<evidence type="ECO:0000256" key="2">
    <source>
        <dbReference type="ARBA" id="ARBA00022803"/>
    </source>
</evidence>
<dbReference type="PROSITE" id="PS50293">
    <property type="entry name" value="TPR_REGION"/>
    <property type="match status" value="5"/>
</dbReference>
<feature type="repeat" description="TPR" evidence="3">
    <location>
        <begin position="317"/>
        <end position="350"/>
    </location>
</feature>
<reference evidence="6" key="1">
    <citation type="submission" date="2006-06" db="EMBL/GenBank/DDBJ databases">
        <title>Complete sequence of Trichodesmium erythraeum IMS101.</title>
        <authorList>
            <consortium name="US DOE Joint Genome Institute"/>
            <person name="Copeland A."/>
            <person name="Lucas S."/>
            <person name="Lapidus A."/>
            <person name="Barry K."/>
            <person name="Detter J.C."/>
            <person name="Glavina del Rio T."/>
            <person name="Hammon N."/>
            <person name="Israni S."/>
            <person name="Dalin E."/>
            <person name="Tice H."/>
            <person name="Pitluck S."/>
            <person name="Kiss H."/>
            <person name="Munk A.C."/>
            <person name="Brettin T."/>
            <person name="Bruce D."/>
            <person name="Han C."/>
            <person name="Tapia R."/>
            <person name="Gilna P."/>
            <person name="Schmutz J."/>
            <person name="Larimer F."/>
            <person name="Land M."/>
            <person name="Hauser L."/>
            <person name="Kyrpides N."/>
            <person name="Kim E."/>
            <person name="Richardson P."/>
        </authorList>
    </citation>
    <scope>NUCLEOTIDE SEQUENCE [LARGE SCALE GENOMIC DNA]</scope>
    <source>
        <strain evidence="6">IMS101</strain>
    </source>
</reference>
<dbReference type="eggNOG" id="COG1262">
    <property type="taxonomic scope" value="Bacteria"/>
</dbReference>
<dbReference type="SMART" id="SM00028">
    <property type="entry name" value="TPR"/>
    <property type="match status" value="6"/>
</dbReference>
<dbReference type="STRING" id="203124.Tery_1568"/>
<dbReference type="Gene3D" id="3.90.1580.10">
    <property type="entry name" value="paralog of FGE (formylglycine-generating enzyme)"/>
    <property type="match status" value="1"/>
</dbReference>
<feature type="transmembrane region" description="Helical" evidence="4">
    <location>
        <begin position="258"/>
        <end position="283"/>
    </location>
</feature>
<dbReference type="Gene3D" id="2.40.10.120">
    <property type="match status" value="1"/>
</dbReference>
<dbReference type="PANTHER" id="PTHR44858:SF1">
    <property type="entry name" value="UDP-N-ACETYLGLUCOSAMINE--PEPTIDE N-ACETYLGLUCOSAMINYLTRANSFERASE SPINDLY-RELATED"/>
    <property type="match status" value="1"/>
</dbReference>
<dbReference type="Pfam" id="PF03781">
    <property type="entry name" value="FGE-sulfatase"/>
    <property type="match status" value="1"/>
</dbReference>
<gene>
    <name evidence="6" type="ordered locus">Tery_1568</name>
</gene>
<dbReference type="Pfam" id="PF00515">
    <property type="entry name" value="TPR_1"/>
    <property type="match status" value="2"/>
</dbReference>